<comment type="caution">
    <text evidence="4">The sequence shown here is derived from an EMBL/GenBank/DDBJ whole genome shotgun (WGS) entry which is preliminary data.</text>
</comment>
<gene>
    <name evidence="4" type="ORF">A0H81_09410</name>
</gene>
<keyword evidence="5" id="KW-1185">Reference proteome</keyword>
<feature type="chain" id="PRO_5008888880" description="DOMON domain-containing protein" evidence="2">
    <location>
        <begin position="19"/>
        <end position="336"/>
    </location>
</feature>
<dbReference type="OrthoDB" id="19261at2759"/>
<dbReference type="PANTHER" id="PTHR47797">
    <property type="entry name" value="DEHYDROGENASE, PUTATIVE (AFU_ORTHOLOGUE AFUA_8G05805)-RELATED"/>
    <property type="match status" value="1"/>
</dbReference>
<feature type="transmembrane region" description="Helical" evidence="1">
    <location>
        <begin position="270"/>
        <end position="294"/>
    </location>
</feature>
<organism evidence="4 5">
    <name type="scientific">Grifola frondosa</name>
    <name type="common">Maitake</name>
    <name type="synonym">Polyporus frondosus</name>
    <dbReference type="NCBI Taxonomy" id="5627"/>
    <lineage>
        <taxon>Eukaryota</taxon>
        <taxon>Fungi</taxon>
        <taxon>Dikarya</taxon>
        <taxon>Basidiomycota</taxon>
        <taxon>Agaricomycotina</taxon>
        <taxon>Agaricomycetes</taxon>
        <taxon>Polyporales</taxon>
        <taxon>Grifolaceae</taxon>
        <taxon>Grifola</taxon>
    </lineage>
</organism>
<feature type="transmembrane region" description="Helical" evidence="1">
    <location>
        <begin position="237"/>
        <end position="258"/>
    </location>
</feature>
<dbReference type="PROSITE" id="PS50836">
    <property type="entry name" value="DOMON"/>
    <property type="match status" value="1"/>
</dbReference>
<sequence>MRSGLALLIFAVSTLVAAHPKDNGSGGDNDAQNAAVSSTASSTAAAASATASGSNSTSGLTGETICMAALMCISAVVNGSTVEYTLQSTGAQTLGWMAMGFGTTMAGSPMVIMWPNSDNSITLSQRLATGEIMPIVDSNPPRAATLQESLSDLAGSTPTMVYTIPANSDTQQNIIWAFGTTNPDDSSPSANLLMHIMSGPTSIDLTKPLSGSSNSSTSAPVIVTPLMPYEKMIVKHAILCVVGFLGLLPAGALLARYLRTFSSTWFNGHWIFQFALACIICTVISGISGFHIGLCEERTNIDDLDNVERALFASNTKRNSGFRELSQITYRTFSRK</sequence>
<evidence type="ECO:0000259" key="3">
    <source>
        <dbReference type="PROSITE" id="PS50836"/>
    </source>
</evidence>
<evidence type="ECO:0000313" key="5">
    <source>
        <dbReference type="Proteomes" id="UP000092993"/>
    </source>
</evidence>
<evidence type="ECO:0000256" key="1">
    <source>
        <dbReference type="SAM" id="Phobius"/>
    </source>
</evidence>
<dbReference type="SUPFAM" id="SSF49344">
    <property type="entry name" value="CBD9-like"/>
    <property type="match status" value="1"/>
</dbReference>
<dbReference type="EMBL" id="LUGG01000013">
    <property type="protein sequence ID" value="OBZ70665.1"/>
    <property type="molecule type" value="Genomic_DNA"/>
</dbReference>
<protein>
    <recommendedName>
        <fullName evidence="3">DOMON domain-containing protein</fullName>
    </recommendedName>
</protein>
<dbReference type="Proteomes" id="UP000092993">
    <property type="component" value="Unassembled WGS sequence"/>
</dbReference>
<accession>A0A1C7M154</accession>
<keyword evidence="1" id="KW-0812">Transmembrane</keyword>
<feature type="domain" description="DOMON" evidence="3">
    <location>
        <begin position="67"/>
        <end position="179"/>
    </location>
</feature>
<keyword evidence="1" id="KW-1133">Transmembrane helix</keyword>
<dbReference type="AlphaFoldDB" id="A0A1C7M154"/>
<dbReference type="Gene3D" id="2.60.40.1210">
    <property type="entry name" value="Cellobiose dehydrogenase, cytochrome domain"/>
    <property type="match status" value="1"/>
</dbReference>
<dbReference type="InterPro" id="IPR015920">
    <property type="entry name" value="Cellobiose_DH-like_cyt"/>
</dbReference>
<feature type="signal peptide" evidence="2">
    <location>
        <begin position="1"/>
        <end position="18"/>
    </location>
</feature>
<keyword evidence="1" id="KW-0472">Membrane</keyword>
<dbReference type="InterPro" id="IPR005018">
    <property type="entry name" value="DOMON_domain"/>
</dbReference>
<dbReference type="OMA" id="WIWATSA"/>
<keyword evidence="2" id="KW-0732">Signal</keyword>
<reference evidence="4 5" key="1">
    <citation type="submission" date="2016-03" db="EMBL/GenBank/DDBJ databases">
        <title>Whole genome sequencing of Grifola frondosa 9006-11.</title>
        <authorList>
            <person name="Min B."/>
            <person name="Park H."/>
            <person name="Kim J.-G."/>
            <person name="Cho H."/>
            <person name="Oh Y.-L."/>
            <person name="Kong W.-S."/>
            <person name="Choi I.-G."/>
        </authorList>
    </citation>
    <scope>NUCLEOTIDE SEQUENCE [LARGE SCALE GENOMIC DNA]</scope>
    <source>
        <strain evidence="4 5">9006-11</strain>
    </source>
</reference>
<dbReference type="SMART" id="SM00664">
    <property type="entry name" value="DoH"/>
    <property type="match status" value="1"/>
</dbReference>
<dbReference type="PANTHER" id="PTHR47797:SF3">
    <property type="entry name" value="CYTOCHROME B561 DOMAIN-CONTAINING PROTEIN"/>
    <property type="match status" value="1"/>
</dbReference>
<dbReference type="Gene3D" id="1.20.120.1770">
    <property type="match status" value="1"/>
</dbReference>
<proteinExistence type="predicted"/>
<evidence type="ECO:0000256" key="2">
    <source>
        <dbReference type="SAM" id="SignalP"/>
    </source>
</evidence>
<dbReference type="Pfam" id="PF16010">
    <property type="entry name" value="CDH-cyt"/>
    <property type="match status" value="1"/>
</dbReference>
<evidence type="ECO:0000313" key="4">
    <source>
        <dbReference type="EMBL" id="OBZ70665.1"/>
    </source>
</evidence>
<name>A0A1C7M154_GRIFR</name>
<dbReference type="STRING" id="5627.A0A1C7M154"/>
<dbReference type="CDD" id="cd09630">
    <property type="entry name" value="CDH_like_cytochrome"/>
    <property type="match status" value="1"/>
</dbReference>